<accession>A0AAD0TMX6</accession>
<organism evidence="2 3">
    <name type="scientific">Lactiplantibacillus paraplantarum</name>
    <dbReference type="NCBI Taxonomy" id="60520"/>
    <lineage>
        <taxon>Bacteria</taxon>
        <taxon>Bacillati</taxon>
        <taxon>Bacillota</taxon>
        <taxon>Bacilli</taxon>
        <taxon>Lactobacillales</taxon>
        <taxon>Lactobacillaceae</taxon>
        <taxon>Lactiplantibacillus</taxon>
    </lineage>
</organism>
<dbReference type="AlphaFoldDB" id="A0AAD0TMX6"/>
<keyword evidence="1" id="KW-1133">Transmembrane helix</keyword>
<feature type="transmembrane region" description="Helical" evidence="1">
    <location>
        <begin position="9"/>
        <end position="26"/>
    </location>
</feature>
<name>A0AAD0TMX6_9LACO</name>
<keyword evidence="1" id="KW-0812">Transmembrane</keyword>
<dbReference type="Proteomes" id="UP000277896">
    <property type="component" value="Chromosome"/>
</dbReference>
<gene>
    <name evidence="2" type="ORF">LP667_01680</name>
</gene>
<evidence type="ECO:0000256" key="1">
    <source>
        <dbReference type="SAM" id="Phobius"/>
    </source>
</evidence>
<evidence type="ECO:0000313" key="3">
    <source>
        <dbReference type="Proteomes" id="UP000277896"/>
    </source>
</evidence>
<sequence>MINLKKNTLFKGCALLISLLFVLLMFRVDKDMIWLAYAFALLAIPRPRPKYPKSYDKWYYIAFLFFCLAYLLEENILGNLGIIVAVISFSPTTHSFAKNNIDKK</sequence>
<feature type="transmembrane region" description="Helical" evidence="1">
    <location>
        <begin position="55"/>
        <end position="72"/>
    </location>
</feature>
<reference evidence="2 3" key="1">
    <citation type="submission" date="2018-10" db="EMBL/GenBank/DDBJ databases">
        <title>Genome seuquencing of Lactobacillus species.</title>
        <authorList>
            <person name="Baek C."/>
            <person name="Yi H."/>
        </authorList>
    </citation>
    <scope>NUCLEOTIDE SEQUENCE [LARGE SCALE GENOMIC DNA]</scope>
    <source>
        <strain evidence="2 3">DSM 10667</strain>
    </source>
</reference>
<evidence type="ECO:0000313" key="2">
    <source>
        <dbReference type="EMBL" id="AYJ37623.1"/>
    </source>
</evidence>
<dbReference type="EMBL" id="CP032744">
    <property type="protein sequence ID" value="AYJ37623.1"/>
    <property type="molecule type" value="Genomic_DNA"/>
</dbReference>
<protein>
    <submittedName>
        <fullName evidence="2">Uncharacterized protein</fullName>
    </submittedName>
</protein>
<keyword evidence="1" id="KW-0472">Membrane</keyword>
<proteinExistence type="predicted"/>